<reference evidence="2" key="1">
    <citation type="submission" date="2020-05" db="EMBL/GenBank/DDBJ databases">
        <authorList>
            <person name="Chiriac C."/>
            <person name="Salcher M."/>
            <person name="Ghai R."/>
            <person name="Kavagutti S V."/>
        </authorList>
    </citation>
    <scope>NUCLEOTIDE SEQUENCE</scope>
</reference>
<dbReference type="Gene3D" id="1.25.40.180">
    <property type="match status" value="1"/>
</dbReference>
<dbReference type="AlphaFoldDB" id="A0A6J6EH32"/>
<evidence type="ECO:0000256" key="1">
    <source>
        <dbReference type="SAM" id="MobiDB-lite"/>
    </source>
</evidence>
<organism evidence="2">
    <name type="scientific">freshwater metagenome</name>
    <dbReference type="NCBI Taxonomy" id="449393"/>
    <lineage>
        <taxon>unclassified sequences</taxon>
        <taxon>metagenomes</taxon>
        <taxon>ecological metagenomes</taxon>
    </lineage>
</organism>
<dbReference type="InterPro" id="IPR016024">
    <property type="entry name" value="ARM-type_fold"/>
</dbReference>
<proteinExistence type="predicted"/>
<sequence>MATIVSKLNKVGLANVDKIIEDIALILEDKNTDIYNKIGAHIFENIYGILDLNITVRILLRLVELRAEFRDYLDTKSREWLSMVQSMSDMQAFDPEDEKDEYCEQDKKKGRTKKFCDFISLVVKNNVVSSRVIWDYTDTVIANVIKHRADYEMREFNTFRVSCLCSIATILIESDAGGFSRLCAKLRELLEQETEDKKLGGYALFQLRDYFSLLEEKSKPVVPVTDKPAEEEAKPLAWTSGVRTFNYVTPAPSPTDPSSNTHGGGGRRHAPRGDSDWQPVNRKGGKKKSDGKIGSGMWRKG</sequence>
<dbReference type="EMBL" id="CAEZTT010000035">
    <property type="protein sequence ID" value="CAB4573643.1"/>
    <property type="molecule type" value="Genomic_DNA"/>
</dbReference>
<dbReference type="SUPFAM" id="SSF48371">
    <property type="entry name" value="ARM repeat"/>
    <property type="match status" value="1"/>
</dbReference>
<gene>
    <name evidence="2" type="ORF">UFOPK1726_00441</name>
</gene>
<evidence type="ECO:0000313" key="2">
    <source>
        <dbReference type="EMBL" id="CAB4573643.1"/>
    </source>
</evidence>
<accession>A0A6J6EH32</accession>
<name>A0A6J6EH32_9ZZZZ</name>
<protein>
    <submittedName>
        <fullName evidence="2">Unannotated protein</fullName>
    </submittedName>
</protein>
<feature type="region of interest" description="Disordered" evidence="1">
    <location>
        <begin position="247"/>
        <end position="301"/>
    </location>
</feature>